<dbReference type="RefSeq" id="WP_038567868.1">
    <property type="nucleotide sequence ID" value="NZ_CAKZHM010000201.1"/>
</dbReference>
<keyword evidence="2" id="KW-1185">Reference proteome</keyword>
<dbReference type="EMBL" id="CP008889">
    <property type="protein sequence ID" value="AIF40636.1"/>
    <property type="molecule type" value="Genomic_DNA"/>
</dbReference>
<dbReference type="eggNOG" id="ENOG50333FX">
    <property type="taxonomic scope" value="Bacteria"/>
</dbReference>
<dbReference type="GeneID" id="41840808"/>
<organism evidence="1 2">
    <name type="scientific">Dermacoccus nishinomiyaensis</name>
    <dbReference type="NCBI Taxonomy" id="1274"/>
    <lineage>
        <taxon>Bacteria</taxon>
        <taxon>Bacillati</taxon>
        <taxon>Actinomycetota</taxon>
        <taxon>Actinomycetes</taxon>
        <taxon>Micrococcales</taxon>
        <taxon>Dermacoccaceae</taxon>
        <taxon>Dermacoccus</taxon>
    </lineage>
</organism>
<proteinExistence type="predicted"/>
<name>A0A075JEE6_9MICO</name>
<evidence type="ECO:0000313" key="2">
    <source>
        <dbReference type="Proteomes" id="UP000027986"/>
    </source>
</evidence>
<dbReference type="InterPro" id="IPR006311">
    <property type="entry name" value="TAT_signal"/>
</dbReference>
<accession>A0A075JEE6</accession>
<dbReference type="KEGG" id="dni:HX89_06450"/>
<dbReference type="Proteomes" id="UP000027986">
    <property type="component" value="Chromosome"/>
</dbReference>
<gene>
    <name evidence="1" type="ORF">HX89_06450</name>
</gene>
<reference evidence="1 2" key="1">
    <citation type="submission" date="2014-07" db="EMBL/GenBank/DDBJ databases">
        <title>Genome Sequencing of Dermacoccus nishinomiyaensis.</title>
        <authorList>
            <person name="Hong K.W."/>
            <person name="Chan K.G."/>
        </authorList>
    </citation>
    <scope>NUCLEOTIDE SEQUENCE [LARGE SCALE GENOMIC DNA]</scope>
    <source>
        <strain evidence="1 2">M25</strain>
    </source>
</reference>
<evidence type="ECO:0000313" key="1">
    <source>
        <dbReference type="EMBL" id="AIF40636.1"/>
    </source>
</evidence>
<dbReference type="HOGENOM" id="CLU_089990_0_0_11"/>
<dbReference type="OrthoDB" id="4863392at2"/>
<protein>
    <submittedName>
        <fullName evidence="1">Uncharacterized protein</fullName>
    </submittedName>
</protein>
<dbReference type="AlphaFoldDB" id="A0A075JEE6"/>
<sequence length="212" mass="22070">MSMFTTRRTAKIALVATAVAGTVTMAAPGAQAATSDTTKDTIWNLGYDTSATTTIKKSGQSSTTTGFTFSTLHVEKGDLSSDIMLKDFKMPVKLGKLQIAIATISQEPVGKAVGTIDPNTHKIVQTQKVNLHIKDVSATGKGLINLVGKNCRTSSPITLTVTGKQGGLFDPINLSGTFTIPNFANCGLSTSLVNSQVAGPGNTINMTLTPHG</sequence>
<dbReference type="PROSITE" id="PS51318">
    <property type="entry name" value="TAT"/>
    <property type="match status" value="1"/>
</dbReference>